<sequence length="113" mass="12430">MQDFFKLRVTFCDSENNGFVTLGGAGFDTASEWEQQWDTIPAADLGYDDPGKLILDKIDQRGDLVEERPITRAIAEALLGEPLETLIERGRASTAFTWGQAKAAIEATSAIKH</sequence>
<reference evidence="1 2" key="1">
    <citation type="submission" date="2024-04" db="EMBL/GenBank/DDBJ databases">
        <title>Novel species of the genus Ideonella isolated from streams.</title>
        <authorList>
            <person name="Lu H."/>
        </authorList>
    </citation>
    <scope>NUCLEOTIDE SEQUENCE [LARGE SCALE GENOMIC DNA]</scope>
    <source>
        <strain evidence="1 2">DXS29W</strain>
    </source>
</reference>
<dbReference type="Proteomes" id="UP001371218">
    <property type="component" value="Unassembled WGS sequence"/>
</dbReference>
<protein>
    <submittedName>
        <fullName evidence="1">Uncharacterized protein</fullName>
    </submittedName>
</protein>
<evidence type="ECO:0000313" key="1">
    <source>
        <dbReference type="EMBL" id="MEK8034203.1"/>
    </source>
</evidence>
<dbReference type="EMBL" id="JBBUTG010000026">
    <property type="protein sequence ID" value="MEK8034203.1"/>
    <property type="molecule type" value="Genomic_DNA"/>
</dbReference>
<dbReference type="RefSeq" id="WP_341428631.1">
    <property type="nucleotide sequence ID" value="NZ_JBBUTG010000026.1"/>
</dbReference>
<keyword evidence="2" id="KW-1185">Reference proteome</keyword>
<comment type="caution">
    <text evidence="1">The sequence shown here is derived from an EMBL/GenBank/DDBJ whole genome shotgun (WGS) entry which is preliminary data.</text>
</comment>
<proteinExistence type="predicted"/>
<evidence type="ECO:0000313" key="2">
    <source>
        <dbReference type="Proteomes" id="UP001371218"/>
    </source>
</evidence>
<name>A0ABU9BXP6_9BURK</name>
<accession>A0ABU9BXP6</accession>
<gene>
    <name evidence="1" type="ORF">AACH06_25535</name>
</gene>
<organism evidence="1 2">
    <name type="scientific">Ideonella lacteola</name>
    <dbReference type="NCBI Taxonomy" id="2984193"/>
    <lineage>
        <taxon>Bacteria</taxon>
        <taxon>Pseudomonadati</taxon>
        <taxon>Pseudomonadota</taxon>
        <taxon>Betaproteobacteria</taxon>
        <taxon>Burkholderiales</taxon>
        <taxon>Sphaerotilaceae</taxon>
        <taxon>Ideonella</taxon>
    </lineage>
</organism>